<reference evidence="7" key="1">
    <citation type="journal article" date="2020" name="mSystems">
        <title>Genome- and Community-Level Interaction Insights into Carbon Utilization and Element Cycling Functions of Hydrothermarchaeota in Hydrothermal Sediment.</title>
        <authorList>
            <person name="Zhou Z."/>
            <person name="Liu Y."/>
            <person name="Xu W."/>
            <person name="Pan J."/>
            <person name="Luo Z.H."/>
            <person name="Li M."/>
        </authorList>
    </citation>
    <scope>NUCLEOTIDE SEQUENCE [LARGE SCALE GENOMIC DNA]</scope>
    <source>
        <strain evidence="7">SpSt-788</strain>
    </source>
</reference>
<dbReference type="HAMAP" id="MF_00163">
    <property type="entry name" value="Pep_deformylase"/>
    <property type="match status" value="1"/>
</dbReference>
<dbReference type="CDD" id="cd00487">
    <property type="entry name" value="Pep_deformylase"/>
    <property type="match status" value="1"/>
</dbReference>
<evidence type="ECO:0000313" key="7">
    <source>
        <dbReference type="EMBL" id="HGH00143.1"/>
    </source>
</evidence>
<evidence type="ECO:0000256" key="1">
    <source>
        <dbReference type="ARBA" id="ARBA00010759"/>
    </source>
</evidence>
<keyword evidence="4 6" id="KW-0648">Protein biosynthesis</keyword>
<sequence>MAILEIKKYPDEVLKKRADHVRSISGNLRKLIDDMIETMYNARGIGLAAPQVGVLKRIIVLDTNLTENQRSPVVLINPEIVSSEGEIVSEEGCLSIPGFITKVKRKEKVFVKALDRNGKQIEIEGTGLLARALQHEIDHLDGILIIDIISPLKRELFRRKYLKKKK</sequence>
<feature type="binding site" evidence="6">
    <location>
        <position position="135"/>
    </location>
    <ligand>
        <name>Fe cation</name>
        <dbReference type="ChEBI" id="CHEBI:24875"/>
    </ligand>
</feature>
<evidence type="ECO:0000256" key="4">
    <source>
        <dbReference type="ARBA" id="ARBA00022917"/>
    </source>
</evidence>
<evidence type="ECO:0000256" key="2">
    <source>
        <dbReference type="ARBA" id="ARBA00022723"/>
    </source>
</evidence>
<evidence type="ECO:0000256" key="5">
    <source>
        <dbReference type="ARBA" id="ARBA00023004"/>
    </source>
</evidence>
<dbReference type="PIRSF" id="PIRSF004749">
    <property type="entry name" value="Pep_def"/>
    <property type="match status" value="1"/>
</dbReference>
<organism evidence="7">
    <name type="scientific">Thermodesulfovibrio aggregans</name>
    <dbReference type="NCBI Taxonomy" id="86166"/>
    <lineage>
        <taxon>Bacteria</taxon>
        <taxon>Pseudomonadati</taxon>
        <taxon>Nitrospirota</taxon>
        <taxon>Thermodesulfovibrionia</taxon>
        <taxon>Thermodesulfovibrionales</taxon>
        <taxon>Thermodesulfovibrionaceae</taxon>
        <taxon>Thermodesulfovibrio</taxon>
    </lineage>
</organism>
<evidence type="ECO:0000256" key="3">
    <source>
        <dbReference type="ARBA" id="ARBA00022801"/>
    </source>
</evidence>
<keyword evidence="2 6" id="KW-0479">Metal-binding</keyword>
<dbReference type="InterPro" id="IPR036821">
    <property type="entry name" value="Peptide_deformylase_sf"/>
</dbReference>
<feature type="binding site" evidence="6">
    <location>
        <position position="139"/>
    </location>
    <ligand>
        <name>Fe cation</name>
        <dbReference type="ChEBI" id="CHEBI:24875"/>
    </ligand>
</feature>
<evidence type="ECO:0000256" key="6">
    <source>
        <dbReference type="HAMAP-Rule" id="MF_00163"/>
    </source>
</evidence>
<keyword evidence="5 6" id="KW-0408">Iron</keyword>
<comment type="function">
    <text evidence="6">Removes the formyl group from the N-terminal Met of newly synthesized proteins. Requires at least a dipeptide for an efficient rate of reaction. N-terminal L-methionine is a prerequisite for activity but the enzyme has broad specificity at other positions.</text>
</comment>
<dbReference type="GO" id="GO:0042586">
    <property type="term" value="F:peptide deformylase activity"/>
    <property type="evidence" value="ECO:0007669"/>
    <property type="project" value="UniProtKB-UniRule"/>
</dbReference>
<gene>
    <name evidence="6 7" type="primary">def</name>
    <name evidence="7" type="ORF">ENV75_06850</name>
</gene>
<comment type="similarity">
    <text evidence="1 6">Belongs to the polypeptide deformylase family.</text>
</comment>
<dbReference type="InterPro" id="IPR023635">
    <property type="entry name" value="Peptide_deformylase"/>
</dbReference>
<dbReference type="NCBIfam" id="TIGR00079">
    <property type="entry name" value="pept_deformyl"/>
    <property type="match status" value="1"/>
</dbReference>
<dbReference type="GO" id="GO:0046872">
    <property type="term" value="F:metal ion binding"/>
    <property type="evidence" value="ECO:0007669"/>
    <property type="project" value="UniProtKB-KW"/>
</dbReference>
<feature type="binding site" evidence="6">
    <location>
        <position position="93"/>
    </location>
    <ligand>
        <name>Fe cation</name>
        <dbReference type="ChEBI" id="CHEBI:24875"/>
    </ligand>
</feature>
<comment type="catalytic activity">
    <reaction evidence="6">
        <text>N-terminal N-formyl-L-methionyl-[peptide] + H2O = N-terminal L-methionyl-[peptide] + formate</text>
        <dbReference type="Rhea" id="RHEA:24420"/>
        <dbReference type="Rhea" id="RHEA-COMP:10639"/>
        <dbReference type="Rhea" id="RHEA-COMP:10640"/>
        <dbReference type="ChEBI" id="CHEBI:15377"/>
        <dbReference type="ChEBI" id="CHEBI:15740"/>
        <dbReference type="ChEBI" id="CHEBI:49298"/>
        <dbReference type="ChEBI" id="CHEBI:64731"/>
        <dbReference type="EC" id="3.5.1.88"/>
    </reaction>
</comment>
<proteinExistence type="inferred from homology"/>
<dbReference type="Gene3D" id="3.90.45.10">
    <property type="entry name" value="Peptide deformylase"/>
    <property type="match status" value="1"/>
</dbReference>
<name>A0A7C4AKF3_9BACT</name>
<comment type="cofactor">
    <cofactor evidence="6">
        <name>Fe(2+)</name>
        <dbReference type="ChEBI" id="CHEBI:29033"/>
    </cofactor>
    <text evidence="6">Binds 1 Fe(2+) ion.</text>
</comment>
<protein>
    <recommendedName>
        <fullName evidence="6">Peptide deformylase</fullName>
        <shortName evidence="6">PDF</shortName>
        <ecNumber evidence="6">3.5.1.88</ecNumber>
    </recommendedName>
    <alternativeName>
        <fullName evidence="6">Polypeptide deformylase</fullName>
    </alternativeName>
</protein>
<dbReference type="NCBIfam" id="NF001159">
    <property type="entry name" value="PRK00150.1-3"/>
    <property type="match status" value="1"/>
</dbReference>
<feature type="active site" evidence="6">
    <location>
        <position position="136"/>
    </location>
</feature>
<dbReference type="SUPFAM" id="SSF56420">
    <property type="entry name" value="Peptide deformylase"/>
    <property type="match status" value="1"/>
</dbReference>
<dbReference type="GO" id="GO:0006412">
    <property type="term" value="P:translation"/>
    <property type="evidence" value="ECO:0007669"/>
    <property type="project" value="UniProtKB-UniRule"/>
</dbReference>
<dbReference type="PRINTS" id="PR01576">
    <property type="entry name" value="PDEFORMYLASE"/>
</dbReference>
<dbReference type="EMBL" id="DTHO01000073">
    <property type="protein sequence ID" value="HGH00143.1"/>
    <property type="molecule type" value="Genomic_DNA"/>
</dbReference>
<dbReference type="PANTHER" id="PTHR10458">
    <property type="entry name" value="PEPTIDE DEFORMYLASE"/>
    <property type="match status" value="1"/>
</dbReference>
<dbReference type="FunFam" id="3.90.45.10:FF:000005">
    <property type="entry name" value="Peptide deformylase"/>
    <property type="match status" value="1"/>
</dbReference>
<dbReference type="AlphaFoldDB" id="A0A7C4AKF3"/>
<dbReference type="PANTHER" id="PTHR10458:SF22">
    <property type="entry name" value="PEPTIDE DEFORMYLASE"/>
    <property type="match status" value="1"/>
</dbReference>
<accession>A0A7C4AKF3</accession>
<comment type="caution">
    <text evidence="7">The sequence shown here is derived from an EMBL/GenBank/DDBJ whole genome shotgun (WGS) entry which is preliminary data.</text>
</comment>
<keyword evidence="3 6" id="KW-0378">Hydrolase</keyword>
<dbReference type="Pfam" id="PF01327">
    <property type="entry name" value="Pep_deformylase"/>
    <property type="match status" value="1"/>
</dbReference>
<dbReference type="EC" id="3.5.1.88" evidence="6"/>